<evidence type="ECO:0000313" key="2">
    <source>
        <dbReference type="EMBL" id="ROO24496.1"/>
    </source>
</evidence>
<gene>
    <name evidence="2" type="ORF">SAOR_14980</name>
</gene>
<organism evidence="2 3">
    <name type="scientific">Salinisphaera orenii MK-B5</name>
    <dbReference type="NCBI Taxonomy" id="856730"/>
    <lineage>
        <taxon>Bacteria</taxon>
        <taxon>Pseudomonadati</taxon>
        <taxon>Pseudomonadota</taxon>
        <taxon>Gammaproteobacteria</taxon>
        <taxon>Salinisphaerales</taxon>
        <taxon>Salinisphaeraceae</taxon>
        <taxon>Salinisphaera</taxon>
    </lineage>
</organism>
<dbReference type="Gene3D" id="3.40.47.10">
    <property type="match status" value="1"/>
</dbReference>
<dbReference type="CDD" id="cd00829">
    <property type="entry name" value="SCP-x_thiolase"/>
    <property type="match status" value="1"/>
</dbReference>
<dbReference type="PIRSF" id="PIRSF000429">
    <property type="entry name" value="Ac-CoA_Ac_transf"/>
    <property type="match status" value="1"/>
</dbReference>
<dbReference type="PANTHER" id="PTHR42870:SF1">
    <property type="entry name" value="NON-SPECIFIC LIPID-TRANSFER PROTEIN-LIKE 2"/>
    <property type="match status" value="1"/>
</dbReference>
<keyword evidence="3" id="KW-1185">Reference proteome</keyword>
<proteinExistence type="predicted"/>
<dbReference type="InterPro" id="IPR055140">
    <property type="entry name" value="Thiolase_C_2"/>
</dbReference>
<dbReference type="InterPro" id="IPR002155">
    <property type="entry name" value="Thiolase"/>
</dbReference>
<dbReference type="EMBL" id="AYKH01000042">
    <property type="protein sequence ID" value="ROO24496.1"/>
    <property type="molecule type" value="Genomic_DNA"/>
</dbReference>
<reference evidence="2 3" key="1">
    <citation type="submission" date="2013-10" db="EMBL/GenBank/DDBJ databases">
        <title>Salinisphaera orenii MK-B5 Genome Sequencing.</title>
        <authorList>
            <person name="Lai Q."/>
            <person name="Li C."/>
            <person name="Shao Z."/>
        </authorList>
    </citation>
    <scope>NUCLEOTIDE SEQUENCE [LARGE SCALE GENOMIC DNA]</scope>
    <source>
        <strain evidence="2 3">MK-B5</strain>
    </source>
</reference>
<dbReference type="Pfam" id="PF22691">
    <property type="entry name" value="Thiolase_C_1"/>
    <property type="match status" value="1"/>
</dbReference>
<protein>
    <submittedName>
        <fullName evidence="2">Thiolase</fullName>
    </submittedName>
</protein>
<feature type="domain" description="Thiolase C-terminal" evidence="1">
    <location>
        <begin position="239"/>
        <end position="382"/>
    </location>
</feature>
<sequence length="383" mass="39821">MIAGISEAGLDKGVFAEPVSVLDVQAQCATRAVADAGLTMADVDGVLTAGLWGMPGAGTLMPLSVVEHLGIKPRFIDGTNIGGSAFDAHVAHAAMAIERGYCDVAVITYASDQRSASGRNLAGKPPHLNMQFDSPFGLLTPIGSYALAAHRHMHEYGTTSEQLAEIAVAARRWAQLNPAATKRDELSVDDVLDSAMISDPLHKLDACLVTDGGGAVVVTTPEKLGTDARKKAVYVRGYGESVSHWTINSMPDLTTTPAAHSGPAAMRMAGVSHDDFDVVQIYDSFTITVLLTLEALGFCKPGEGGEFVSGGRIAPGGAFPMNTSGGGLSCSHPGMYGMFLLFEAVRQLRGDAGERQLDKATTALVNGTGGGLSSTATCVLSNR</sequence>
<comment type="caution">
    <text evidence="2">The sequence shown here is derived from an EMBL/GenBank/DDBJ whole genome shotgun (WGS) entry which is preliminary data.</text>
</comment>
<evidence type="ECO:0000313" key="3">
    <source>
        <dbReference type="Proteomes" id="UP000283993"/>
    </source>
</evidence>
<name>A0A423PG89_9GAMM</name>
<dbReference type="InterPro" id="IPR016039">
    <property type="entry name" value="Thiolase-like"/>
</dbReference>
<dbReference type="AlphaFoldDB" id="A0A423PG89"/>
<dbReference type="PANTHER" id="PTHR42870">
    <property type="entry name" value="ACETYL-COA C-ACETYLTRANSFERASE"/>
    <property type="match status" value="1"/>
</dbReference>
<dbReference type="GO" id="GO:0003988">
    <property type="term" value="F:acetyl-CoA C-acyltransferase activity"/>
    <property type="evidence" value="ECO:0007669"/>
    <property type="project" value="UniProtKB-ARBA"/>
</dbReference>
<accession>A0A423PG89</accession>
<dbReference type="NCBIfam" id="NF004811">
    <property type="entry name" value="PRK06158.1"/>
    <property type="match status" value="1"/>
</dbReference>
<dbReference type="SUPFAM" id="SSF53901">
    <property type="entry name" value="Thiolase-like"/>
    <property type="match status" value="2"/>
</dbReference>
<evidence type="ECO:0000259" key="1">
    <source>
        <dbReference type="Pfam" id="PF22691"/>
    </source>
</evidence>
<dbReference type="Proteomes" id="UP000283993">
    <property type="component" value="Unassembled WGS sequence"/>
</dbReference>